<name>A0ABV8C579_9PSEU</name>
<reference evidence="3" key="1">
    <citation type="journal article" date="2019" name="Int. J. Syst. Evol. Microbiol.">
        <title>The Global Catalogue of Microorganisms (GCM) 10K type strain sequencing project: providing services to taxonomists for standard genome sequencing and annotation.</title>
        <authorList>
            <consortium name="The Broad Institute Genomics Platform"/>
            <consortium name="The Broad Institute Genome Sequencing Center for Infectious Disease"/>
            <person name="Wu L."/>
            <person name="Ma J."/>
        </authorList>
    </citation>
    <scope>NUCLEOTIDE SEQUENCE [LARGE SCALE GENOMIC DNA]</scope>
    <source>
        <strain evidence="3">CGMCC 4.7405</strain>
    </source>
</reference>
<comment type="caution">
    <text evidence="2">The sequence shown here is derived from an EMBL/GenBank/DDBJ whole genome shotgun (WGS) entry which is preliminary data.</text>
</comment>
<dbReference type="Proteomes" id="UP001595690">
    <property type="component" value="Unassembled WGS sequence"/>
</dbReference>
<sequence>MRALDSGGRTRAGNFVLAGEGALHRTLASLLVVAITRGVRAMTLMRFDPFRELDRFTEQVLGGTRTHLMMLVEAYRRGDEACVHVDLPGVGSDGRRTSLGAWRSSAPTTASSA</sequence>
<accession>A0ABV8C579</accession>
<proteinExistence type="predicted"/>
<evidence type="ECO:0000313" key="3">
    <source>
        <dbReference type="Proteomes" id="UP001595690"/>
    </source>
</evidence>
<protein>
    <submittedName>
        <fullName evidence="2">Uncharacterized protein</fullName>
    </submittedName>
</protein>
<evidence type="ECO:0000256" key="1">
    <source>
        <dbReference type="SAM" id="MobiDB-lite"/>
    </source>
</evidence>
<dbReference type="RefSeq" id="WP_382378638.1">
    <property type="nucleotide sequence ID" value="NZ_JBHRZI010000032.1"/>
</dbReference>
<evidence type="ECO:0000313" key="2">
    <source>
        <dbReference type="EMBL" id="MFC3897153.1"/>
    </source>
</evidence>
<keyword evidence="3" id="KW-1185">Reference proteome</keyword>
<dbReference type="EMBL" id="JBHRZI010000032">
    <property type="protein sequence ID" value="MFC3897153.1"/>
    <property type="molecule type" value="Genomic_DNA"/>
</dbReference>
<gene>
    <name evidence="2" type="ORF">ACFOWZ_37235</name>
</gene>
<feature type="region of interest" description="Disordered" evidence="1">
    <location>
        <begin position="92"/>
        <end position="113"/>
    </location>
</feature>
<organism evidence="2 3">
    <name type="scientific">Lentzea rhizosphaerae</name>
    <dbReference type="NCBI Taxonomy" id="2041025"/>
    <lineage>
        <taxon>Bacteria</taxon>
        <taxon>Bacillati</taxon>
        <taxon>Actinomycetota</taxon>
        <taxon>Actinomycetes</taxon>
        <taxon>Pseudonocardiales</taxon>
        <taxon>Pseudonocardiaceae</taxon>
        <taxon>Lentzea</taxon>
    </lineage>
</organism>